<comment type="similarity">
    <text evidence="1 7">Belongs to the peptidase M3 family.</text>
</comment>
<dbReference type="InterPro" id="IPR024077">
    <property type="entry name" value="Neurolysin/TOP_dom2"/>
</dbReference>
<evidence type="ECO:0000256" key="1">
    <source>
        <dbReference type="ARBA" id="ARBA00006040"/>
    </source>
</evidence>
<dbReference type="InterPro" id="IPR034005">
    <property type="entry name" value="M3A_DCP"/>
</dbReference>
<evidence type="ECO:0000256" key="7">
    <source>
        <dbReference type="RuleBase" id="RU003435"/>
    </source>
</evidence>
<dbReference type="CDD" id="cd06456">
    <property type="entry name" value="M3A_DCP"/>
    <property type="match status" value="1"/>
</dbReference>
<dbReference type="SUPFAM" id="SSF55486">
    <property type="entry name" value="Metalloproteases ('zincins'), catalytic domain"/>
    <property type="match status" value="1"/>
</dbReference>
<organism evidence="9">
    <name type="scientific">Xenopsylla cheopis</name>
    <name type="common">Oriental rat flea</name>
    <name type="synonym">Pulex cheopis</name>
    <dbReference type="NCBI Taxonomy" id="163159"/>
    <lineage>
        <taxon>Eukaryota</taxon>
        <taxon>Metazoa</taxon>
        <taxon>Ecdysozoa</taxon>
        <taxon>Arthropoda</taxon>
        <taxon>Hexapoda</taxon>
        <taxon>Insecta</taxon>
        <taxon>Pterygota</taxon>
        <taxon>Neoptera</taxon>
        <taxon>Endopterygota</taxon>
        <taxon>Siphonaptera</taxon>
        <taxon>Pulicidae</taxon>
        <taxon>Xenopsyllinae</taxon>
        <taxon>Xenopsylla</taxon>
    </lineage>
</organism>
<keyword evidence="4 7" id="KW-0378">Hydrolase</keyword>
<evidence type="ECO:0000256" key="4">
    <source>
        <dbReference type="ARBA" id="ARBA00022801"/>
    </source>
</evidence>
<dbReference type="Gene3D" id="1.10.1370.10">
    <property type="entry name" value="Neurolysin, domain 3"/>
    <property type="match status" value="1"/>
</dbReference>
<evidence type="ECO:0000313" key="9">
    <source>
        <dbReference type="EMBL" id="NOV47956.1"/>
    </source>
</evidence>
<dbReference type="GO" id="GO:0046872">
    <property type="term" value="F:metal ion binding"/>
    <property type="evidence" value="ECO:0007669"/>
    <property type="project" value="UniProtKB-UniRule"/>
</dbReference>
<feature type="domain" description="Peptidase M3A/M3B catalytic" evidence="8">
    <location>
        <begin position="269"/>
        <end position="720"/>
    </location>
</feature>
<name>A0A6M2DP91_XENCH</name>
<dbReference type="GO" id="GO:0006508">
    <property type="term" value="P:proteolysis"/>
    <property type="evidence" value="ECO:0007669"/>
    <property type="project" value="UniProtKB-KW"/>
</dbReference>
<reference evidence="9" key="1">
    <citation type="submission" date="2020-03" db="EMBL/GenBank/DDBJ databases">
        <title>Transcriptomic Profiling of the Digestive Tract of the Rat Flea, Xenopsylla cheopis, Following Blood Feeding and Infection with Yersinia pestis.</title>
        <authorList>
            <person name="Bland D.M."/>
            <person name="Martens C.A."/>
            <person name="Virtaneva K."/>
            <person name="Kanakabandi K."/>
            <person name="Long D."/>
            <person name="Rosenke R."/>
            <person name="Saturday G.A."/>
            <person name="Hoyt F.H."/>
            <person name="Bruno D.P."/>
            <person name="Ribeiro J.M.C."/>
            <person name="Hinnebusch J."/>
        </authorList>
    </citation>
    <scope>NUCLEOTIDE SEQUENCE</scope>
</reference>
<evidence type="ECO:0000256" key="5">
    <source>
        <dbReference type="ARBA" id="ARBA00022833"/>
    </source>
</evidence>
<accession>A0A6M2DP91</accession>
<evidence type="ECO:0000256" key="6">
    <source>
        <dbReference type="ARBA" id="ARBA00023049"/>
    </source>
</evidence>
<proteinExistence type="inferred from homology"/>
<dbReference type="GO" id="GO:0004222">
    <property type="term" value="F:metalloendopeptidase activity"/>
    <property type="evidence" value="ECO:0007669"/>
    <property type="project" value="InterPro"/>
</dbReference>
<comment type="cofactor">
    <cofactor evidence="7">
        <name>Zn(2+)</name>
        <dbReference type="ChEBI" id="CHEBI:29105"/>
    </cofactor>
    <text evidence="7">Binds 1 zinc ion.</text>
</comment>
<evidence type="ECO:0000256" key="3">
    <source>
        <dbReference type="ARBA" id="ARBA00022723"/>
    </source>
</evidence>
<dbReference type="FunFam" id="3.40.390.10:FF:000059">
    <property type="entry name" value="Oligopeptidase, putative"/>
    <property type="match status" value="1"/>
</dbReference>
<dbReference type="PANTHER" id="PTHR11804:SF83">
    <property type="entry name" value="LD37516P"/>
    <property type="match status" value="1"/>
</dbReference>
<keyword evidence="5 7" id="KW-0862">Zinc</keyword>
<evidence type="ECO:0000259" key="8">
    <source>
        <dbReference type="Pfam" id="PF01432"/>
    </source>
</evidence>
<keyword evidence="6 7" id="KW-0482">Metalloprotease</keyword>
<dbReference type="EMBL" id="GIIL01004230">
    <property type="protein sequence ID" value="NOV47956.1"/>
    <property type="molecule type" value="Transcribed_RNA"/>
</dbReference>
<dbReference type="InterPro" id="IPR001567">
    <property type="entry name" value="Pept_M3A_M3B_dom"/>
</dbReference>
<sequence>MAYSMYCKRALLTRTINHYIKRNSGYIVLVPEIGEDLPGKNPLLRVDDGLPEFNALTIEKCVAAVGKQAMDFENGVQDLESELKNSNASGPETIFRSLEVFDRLDELSAPLDLTWGLAKTLYLGNQSLMPTKSYLGIHERAMRAKSIRFSNLEIYNTIKNANLQPNVDLTEEQKRIMQKYLLEGRLNGLDLDLSKKVHLSEIRKSIAKEQASYKNKLDVANKQFSHTITNPEIMKEFPLHVLKDMSVDSSHVEKGPWKVFLKSYLVSNFLEYCPSRDLRWNVWQADTRKASSFNDKLLDNSVHVEKIRRLRMNQAKLLGFDNFVNMSMETKMAGNINNVKNVLQNILESARVAQEHEVQSLEEFAIQSGFNANLELYDVPYWQRKYRKHYFNYDDQVLREYFPLPKVLNGLFQLCEKLYGIKIIERSTMNTWHKDVRYFDIHDSAAELPLAGIYLDPYTREEEKIFQKSSGWMLTIRNKSKIVDTTPLASLILSLNPPEGNVPSLLTLKEVSILFNKFGHALQHLLSQATYAEVSGLSNVEWDAVGICGHVMSNWLNNKEVLKSISYNYITEQQLTDDMINSIIKVNHHMKGLELCKELYFANLDIELHSCKEFWYDIVKRIWPEHIVFPLDKRDAHACSFSQIFVEQWAASYYSHIWSKFIAADIYSAFYEDPAEEDASTVGRRFRNTFLELGGCTQTSELFRRFRGRDPTPKALIKLLGLSKYKSQSHKDIEV</sequence>
<protein>
    <submittedName>
        <fullName evidence="9">Putative cytosolic oligopeptidase a</fullName>
    </submittedName>
</protein>
<keyword evidence="3 7" id="KW-0479">Metal-binding</keyword>
<dbReference type="Gene3D" id="3.40.390.10">
    <property type="entry name" value="Collagenase (Catalytic Domain)"/>
    <property type="match status" value="1"/>
</dbReference>
<keyword evidence="2 7" id="KW-0645">Protease</keyword>
<dbReference type="InterPro" id="IPR045090">
    <property type="entry name" value="Pept_M3A_M3B"/>
</dbReference>
<dbReference type="Pfam" id="PF01432">
    <property type="entry name" value="Peptidase_M3"/>
    <property type="match status" value="1"/>
</dbReference>
<dbReference type="AlphaFoldDB" id="A0A6M2DP91"/>
<dbReference type="InterPro" id="IPR024079">
    <property type="entry name" value="MetalloPept_cat_dom_sf"/>
</dbReference>
<dbReference type="PANTHER" id="PTHR11804">
    <property type="entry name" value="PROTEASE M3 THIMET OLIGOPEPTIDASE-RELATED"/>
    <property type="match status" value="1"/>
</dbReference>
<evidence type="ECO:0000256" key="2">
    <source>
        <dbReference type="ARBA" id="ARBA00022670"/>
    </source>
</evidence>